<dbReference type="KEGG" id="laj:A0128_11080"/>
<proteinExistence type="predicted"/>
<dbReference type="InterPro" id="IPR032812">
    <property type="entry name" value="SbsA_Ig"/>
</dbReference>
<dbReference type="PANTHER" id="PTHR35812:SF1">
    <property type="entry name" value="LIPOPROTEIN"/>
    <property type="match status" value="1"/>
</dbReference>
<evidence type="ECO:0000259" key="2">
    <source>
        <dbReference type="Pfam" id="PF07603"/>
    </source>
</evidence>
<sequence length="752" mass="79627">MPFKIGIFEVETRAKKKLPITICLRVFEYINFAFYNPRRIEAKFGVSSISFGGQTMKKDRRDSKINKFKADWIGLLVCFFFLSCLKDMNQNDFKFYYLPTSLSNISNPFGTSNSSPSVSSLSLAGGKSVYNGIYYASSLISGQTGLNLVLNLADVPAGAKLKICLNDPGCLSASSLYSATLAAGATNLDLNLTIPASYPVNVGGNTLDVSLIQDSQILSQKSASLIYDTTAPTLNFSVSGGTYTSTQSLSVTCSDSVSGCKDLIYTVDGTDPSLSLLLDFDPLQIVFGSVFPTSLTIGSGTTTVKVLASDRAGNLIGPLSATYTVNIPVTPAPTLTLNSIQNGTTNASSATSVNWTSDASGNYYIVPASTDCMSITPGVTIASGVLATPGTQDTTVPNGGFSEGSNFFKLCLLDSSNQAGSFNFNITLDTAAPTLVSTSPSNAAVDTDVFNRNLLLTFSETMQAGTTIELHVLVTYGSGGSLTTVELTLPVSVVVQWISGTVVKIDLDSILPEFTLVKIKILAANFKDVAGNSLVGDGTGYFYFTYTTGGMVALRNIIDTNQPGCYDASGATIACGGTGQDGAFAGTPSLQSISVPSFLGGFANDPVSIDSTSGLKWRSCVQGMEWNGTTCAGTATEVNWSNALSSCNSLNERNTNQGYAGLKGWRLATMDDFHSLITFPSATSGYTFVAPASFPNFPSNASNQRFWSSTTIRSNTINAYVIRNFGARIFTYNKNNSNDGYSYYAFCVNGNP</sequence>
<evidence type="ECO:0000256" key="1">
    <source>
        <dbReference type="ARBA" id="ARBA00022729"/>
    </source>
</evidence>
<protein>
    <submittedName>
        <fullName evidence="5">Uncharacterized protein</fullName>
    </submittedName>
</protein>
<accession>A0A1D7UXN5</accession>
<dbReference type="Pfam" id="PF07603">
    <property type="entry name" value="Lcl_C"/>
    <property type="match status" value="1"/>
</dbReference>
<feature type="domain" description="GH29D-like beta-sandwich" evidence="4">
    <location>
        <begin position="239"/>
        <end position="314"/>
    </location>
</feature>
<keyword evidence="6" id="KW-1185">Reference proteome</keyword>
<dbReference type="EMBL" id="CP015217">
    <property type="protein sequence ID" value="AOP34344.1"/>
    <property type="molecule type" value="Genomic_DNA"/>
</dbReference>
<dbReference type="Proteomes" id="UP000094197">
    <property type="component" value="Chromosome 1"/>
</dbReference>
<keyword evidence="1" id="KW-0732">Signal</keyword>
<dbReference type="InterPro" id="IPR059177">
    <property type="entry name" value="GH29D-like_dom"/>
</dbReference>
<dbReference type="PANTHER" id="PTHR35812">
    <property type="entry name" value="LIPOPROTEIN"/>
    <property type="match status" value="1"/>
</dbReference>
<dbReference type="InterPro" id="IPR011460">
    <property type="entry name" value="Lcl_C"/>
</dbReference>
<dbReference type="Pfam" id="PF13205">
    <property type="entry name" value="Big_5"/>
    <property type="match status" value="1"/>
</dbReference>
<evidence type="ECO:0000259" key="3">
    <source>
        <dbReference type="Pfam" id="PF13205"/>
    </source>
</evidence>
<dbReference type="AlphaFoldDB" id="A0A1D7UXN5"/>
<feature type="domain" description="SbsA Ig-like" evidence="3">
    <location>
        <begin position="429"/>
        <end position="548"/>
    </location>
</feature>
<evidence type="ECO:0000259" key="4">
    <source>
        <dbReference type="Pfam" id="PF13290"/>
    </source>
</evidence>
<reference evidence="5 6" key="1">
    <citation type="submission" date="2016-04" db="EMBL/GenBank/DDBJ databases">
        <title>Complete genome seqeunce of Leptospira alstonii serovar Room22.</title>
        <authorList>
            <person name="Nally J.E."/>
            <person name="Bayles D.O."/>
            <person name="Hurley D."/>
            <person name="Fanning S."/>
            <person name="McMahon B.J."/>
            <person name="Arent Z."/>
        </authorList>
    </citation>
    <scope>NUCLEOTIDE SEQUENCE [LARGE SCALE GENOMIC DNA]</scope>
    <source>
        <strain evidence="5 6">GWTS #1</strain>
    </source>
</reference>
<feature type="domain" description="Lcl C-terminal" evidence="2">
    <location>
        <begin position="609"/>
        <end position="737"/>
    </location>
</feature>
<name>A0A1D7UXN5_9LEPT</name>
<evidence type="ECO:0000313" key="5">
    <source>
        <dbReference type="EMBL" id="AOP34344.1"/>
    </source>
</evidence>
<evidence type="ECO:0000313" key="6">
    <source>
        <dbReference type="Proteomes" id="UP000094197"/>
    </source>
</evidence>
<gene>
    <name evidence="5" type="ORF">A0128_11080</name>
</gene>
<organism evidence="5 6">
    <name type="scientific">Leptospira tipperaryensis</name>
    <dbReference type="NCBI Taxonomy" id="2564040"/>
    <lineage>
        <taxon>Bacteria</taxon>
        <taxon>Pseudomonadati</taxon>
        <taxon>Spirochaetota</taxon>
        <taxon>Spirochaetia</taxon>
        <taxon>Leptospirales</taxon>
        <taxon>Leptospiraceae</taxon>
        <taxon>Leptospira</taxon>
    </lineage>
</organism>
<dbReference type="Pfam" id="PF13290">
    <property type="entry name" value="CHB_HEX_C_1"/>
    <property type="match status" value="1"/>
</dbReference>